<dbReference type="RefSeq" id="WP_201685576.1">
    <property type="nucleotide sequence ID" value="NZ_JAEQNA010000008.1"/>
</dbReference>
<keyword evidence="4" id="KW-0862">Zinc</keyword>
<evidence type="ECO:0000256" key="2">
    <source>
        <dbReference type="ARBA" id="ARBA00007581"/>
    </source>
</evidence>
<dbReference type="PANTHER" id="PTHR30096">
    <property type="entry name" value="4,5-DOPA DIOXYGENASE EXTRADIOL-LIKE PROTEIN"/>
    <property type="match status" value="1"/>
</dbReference>
<dbReference type="InterPro" id="IPR004183">
    <property type="entry name" value="Xdiol_dOase_suB"/>
</dbReference>
<evidence type="ECO:0000313" key="7">
    <source>
        <dbReference type="EMBL" id="MBL0422503.1"/>
    </source>
</evidence>
<evidence type="ECO:0000256" key="1">
    <source>
        <dbReference type="ARBA" id="ARBA00001947"/>
    </source>
</evidence>
<evidence type="ECO:0000313" key="8">
    <source>
        <dbReference type="Proteomes" id="UP000613011"/>
    </source>
</evidence>
<accession>A0A936ZLQ0</accession>
<comment type="caution">
    <text evidence="7">The sequence shown here is derived from an EMBL/GenBank/DDBJ whole genome shotgun (WGS) entry which is preliminary data.</text>
</comment>
<dbReference type="PIRSF" id="PIRSF006157">
    <property type="entry name" value="Doxgns_DODA"/>
    <property type="match status" value="1"/>
</dbReference>
<comment type="cofactor">
    <cofactor evidence="1">
        <name>Zn(2+)</name>
        <dbReference type="ChEBI" id="CHEBI:29105"/>
    </cofactor>
</comment>
<keyword evidence="5" id="KW-0560">Oxidoreductase</keyword>
<evidence type="ECO:0000259" key="6">
    <source>
        <dbReference type="Pfam" id="PF02900"/>
    </source>
</evidence>
<keyword evidence="7" id="KW-0223">Dioxygenase</keyword>
<evidence type="ECO:0000256" key="5">
    <source>
        <dbReference type="ARBA" id="ARBA00023002"/>
    </source>
</evidence>
<dbReference type="EMBL" id="JAEQNA010000008">
    <property type="protein sequence ID" value="MBL0422503.1"/>
    <property type="molecule type" value="Genomic_DNA"/>
</dbReference>
<evidence type="ECO:0000256" key="4">
    <source>
        <dbReference type="ARBA" id="ARBA00022833"/>
    </source>
</evidence>
<dbReference type="GO" id="GO:0008198">
    <property type="term" value="F:ferrous iron binding"/>
    <property type="evidence" value="ECO:0007669"/>
    <property type="project" value="InterPro"/>
</dbReference>
<keyword evidence="8" id="KW-1185">Reference proteome</keyword>
<feature type="domain" description="Extradiol ring-cleavage dioxygenase class III enzyme subunit B" evidence="6">
    <location>
        <begin position="34"/>
        <end position="234"/>
    </location>
</feature>
<sequence length="271" mass="29049">MTTMPTVFVSHGAPTFAIEPGLAGAQLRALGRALGKPEAIVVVSPHWMTRGVEITANADPETVHDFGGFPRALYSIQYPAPGSPELAARTQQVLKSRGITASLDTRRGLDHGAWVPLLHMYPDADVPVVQVSIPFDTDEAKALELGRALAPLAAQGVLIVGSGSLTHNLYEFRMGDAKEASYAREFSEWIRDAVARGDIRRLEQALQQAPHAQRAHPTPEHFLPLLVAAGAASDLTPSTVLDGGIRHGVLAMESYVFGQSVSLQVEETNHA</sequence>
<dbReference type="Proteomes" id="UP000613011">
    <property type="component" value="Unassembled WGS sequence"/>
</dbReference>
<proteinExistence type="inferred from homology"/>
<dbReference type="GO" id="GO:0008270">
    <property type="term" value="F:zinc ion binding"/>
    <property type="evidence" value="ECO:0007669"/>
    <property type="project" value="InterPro"/>
</dbReference>
<reference evidence="7" key="1">
    <citation type="submission" date="2021-01" db="EMBL/GenBank/DDBJ databases">
        <title>Ramlibacter sp. strain AW1 16S ribosomal RNA gene Genome sequencing and assembly.</title>
        <authorList>
            <person name="Kang M."/>
        </authorList>
    </citation>
    <scope>NUCLEOTIDE SEQUENCE</scope>
    <source>
        <strain evidence="7">AW1</strain>
    </source>
</reference>
<dbReference type="PANTHER" id="PTHR30096:SF0">
    <property type="entry name" value="4,5-DOPA DIOXYGENASE EXTRADIOL-LIKE PROTEIN"/>
    <property type="match status" value="1"/>
</dbReference>
<dbReference type="SUPFAM" id="SSF53213">
    <property type="entry name" value="LigB-like"/>
    <property type="match status" value="1"/>
</dbReference>
<dbReference type="Pfam" id="PF02900">
    <property type="entry name" value="LigB"/>
    <property type="match status" value="1"/>
</dbReference>
<dbReference type="AlphaFoldDB" id="A0A936ZLQ0"/>
<keyword evidence="3" id="KW-0479">Metal-binding</keyword>
<evidence type="ECO:0000256" key="3">
    <source>
        <dbReference type="ARBA" id="ARBA00022723"/>
    </source>
</evidence>
<dbReference type="Gene3D" id="3.40.830.10">
    <property type="entry name" value="LigB-like"/>
    <property type="match status" value="1"/>
</dbReference>
<gene>
    <name evidence="7" type="ORF">JI739_19310</name>
</gene>
<organism evidence="7 8">
    <name type="scientific">Ramlibacter aurantiacus</name>
    <dbReference type="NCBI Taxonomy" id="2801330"/>
    <lineage>
        <taxon>Bacteria</taxon>
        <taxon>Pseudomonadati</taxon>
        <taxon>Pseudomonadota</taxon>
        <taxon>Betaproteobacteria</taxon>
        <taxon>Burkholderiales</taxon>
        <taxon>Comamonadaceae</taxon>
        <taxon>Ramlibacter</taxon>
    </lineage>
</organism>
<protein>
    <submittedName>
        <fullName evidence="7">Dioxygenase</fullName>
    </submittedName>
</protein>
<comment type="similarity">
    <text evidence="2">Belongs to the DODA-type extradiol aromatic ring-opening dioxygenase family.</text>
</comment>
<name>A0A936ZLQ0_9BURK</name>
<dbReference type="CDD" id="cd07363">
    <property type="entry name" value="45_DOPA_Dioxygenase"/>
    <property type="match status" value="1"/>
</dbReference>
<dbReference type="GO" id="GO:0016702">
    <property type="term" value="F:oxidoreductase activity, acting on single donors with incorporation of molecular oxygen, incorporation of two atoms of oxygen"/>
    <property type="evidence" value="ECO:0007669"/>
    <property type="project" value="UniProtKB-ARBA"/>
</dbReference>
<dbReference type="InterPro" id="IPR014436">
    <property type="entry name" value="Extradiol_dOase_DODA"/>
</dbReference>